<evidence type="ECO:0000256" key="1">
    <source>
        <dbReference type="SAM" id="MobiDB-lite"/>
    </source>
</evidence>
<evidence type="ECO:0000256" key="2">
    <source>
        <dbReference type="SAM" id="Phobius"/>
    </source>
</evidence>
<dbReference type="Proteomes" id="UP001272940">
    <property type="component" value="Unassembled WGS sequence"/>
</dbReference>
<accession>A0ABU4KT10</accession>
<sequence>MDEHHFSVRSYDRARQVRIFGSIFIGGLAIAIGMMSIVASDAWTSRFEQVFEPLPGLLYAPPTQDLALTTEDNPVPLTFQAIDRSDAYRYNASIPVSKEPLEPAAPFVLPSSLSPIERDRALNCLTQAVYYEAGSEPAPGQRAVAQVILNRMRHPAFPSSVCGVVYSGSQRVTGCQFTFTCDGSLSRTPSASGWRRARLVAEAALSGYVETSVGQATHYHALYVAPYWSPSLVKVANIGAHTFYRWKGWNGKRAAFNSPYAGREPIVRGRTAADVAADAAAALPAPALTEIDTRPVDPPEAPRIAPSRPSAIVIPEMPVAPPSSAPEVPTAPTASPPRSVQTTPPPPAEAVTTTPDNDRPRRRVARPTW</sequence>
<keyword evidence="2" id="KW-0472">Membrane</keyword>
<evidence type="ECO:0000313" key="5">
    <source>
        <dbReference type="Proteomes" id="UP001272940"/>
    </source>
</evidence>
<dbReference type="Pfam" id="PF07486">
    <property type="entry name" value="Hydrolase_2"/>
    <property type="match status" value="1"/>
</dbReference>
<dbReference type="Gene3D" id="1.10.10.2520">
    <property type="entry name" value="Cell wall hydrolase SleB, domain 1"/>
    <property type="match status" value="1"/>
</dbReference>
<dbReference type="RefSeq" id="WP_066629678.1">
    <property type="nucleotide sequence ID" value="NZ_DALYTD010000056.1"/>
</dbReference>
<feature type="transmembrane region" description="Helical" evidence="2">
    <location>
        <begin position="19"/>
        <end position="39"/>
    </location>
</feature>
<dbReference type="GO" id="GO:0016787">
    <property type="term" value="F:hydrolase activity"/>
    <property type="evidence" value="ECO:0007669"/>
    <property type="project" value="UniProtKB-KW"/>
</dbReference>
<feature type="domain" description="Cell wall hydrolase SleB" evidence="3">
    <location>
        <begin position="135"/>
        <end position="244"/>
    </location>
</feature>
<evidence type="ECO:0000259" key="3">
    <source>
        <dbReference type="Pfam" id="PF07486"/>
    </source>
</evidence>
<keyword evidence="2" id="KW-1133">Transmembrane helix</keyword>
<organism evidence="4 5">
    <name type="scientific">Brevundimonas vesicularis</name>
    <name type="common">Pseudomonas vesicularis</name>
    <dbReference type="NCBI Taxonomy" id="41276"/>
    <lineage>
        <taxon>Bacteria</taxon>
        <taxon>Pseudomonadati</taxon>
        <taxon>Pseudomonadota</taxon>
        <taxon>Alphaproteobacteria</taxon>
        <taxon>Caulobacterales</taxon>
        <taxon>Caulobacteraceae</taxon>
        <taxon>Brevundimonas</taxon>
    </lineage>
</organism>
<dbReference type="InterPro" id="IPR042047">
    <property type="entry name" value="SleB_dom1"/>
</dbReference>
<keyword evidence="2" id="KW-0812">Transmembrane</keyword>
<gene>
    <name evidence="4" type="ORF">NJD11_14555</name>
</gene>
<comment type="caution">
    <text evidence="4">The sequence shown here is derived from an EMBL/GenBank/DDBJ whole genome shotgun (WGS) entry which is preliminary data.</text>
</comment>
<feature type="region of interest" description="Disordered" evidence="1">
    <location>
        <begin position="288"/>
        <end position="369"/>
    </location>
</feature>
<proteinExistence type="predicted"/>
<feature type="compositionally biased region" description="Low complexity" evidence="1">
    <location>
        <begin position="325"/>
        <end position="342"/>
    </location>
</feature>
<reference evidence="4 5" key="1">
    <citation type="journal article" date="2023" name="FEMS Microbes">
        <title>Whole genomes of deep-sea sponge-associated bacteria exhibit high novel natural product potential.</title>
        <authorList>
            <person name="Hesketh-Best P.J."/>
            <person name="January G.G."/>
            <person name="Koch M.J."/>
            <person name="Warburton P.J."/>
            <person name="Howell K.L."/>
            <person name="Upton M."/>
        </authorList>
    </citation>
    <scope>NUCLEOTIDE SEQUENCE [LARGE SCALE GENOMIC DNA]</scope>
    <source>
        <strain evidence="4 5">PC206-O</strain>
    </source>
</reference>
<name>A0ABU4KT10_BREVE</name>
<keyword evidence="4" id="KW-0378">Hydrolase</keyword>
<protein>
    <submittedName>
        <fullName evidence="4">Cell wall hydrolase</fullName>
    </submittedName>
</protein>
<keyword evidence="5" id="KW-1185">Reference proteome</keyword>
<feature type="compositionally biased region" description="Basic residues" evidence="1">
    <location>
        <begin position="360"/>
        <end position="369"/>
    </location>
</feature>
<evidence type="ECO:0000313" key="4">
    <source>
        <dbReference type="EMBL" id="MDX2336158.1"/>
    </source>
</evidence>
<dbReference type="InterPro" id="IPR011105">
    <property type="entry name" value="Cell_wall_hydrolase_SleB"/>
</dbReference>
<dbReference type="EMBL" id="JAMYEC010000011">
    <property type="protein sequence ID" value="MDX2336158.1"/>
    <property type="molecule type" value="Genomic_DNA"/>
</dbReference>